<organism evidence="4 5">
    <name type="scientific">Colletotrichum trifolii</name>
    <dbReference type="NCBI Taxonomy" id="5466"/>
    <lineage>
        <taxon>Eukaryota</taxon>
        <taxon>Fungi</taxon>
        <taxon>Dikarya</taxon>
        <taxon>Ascomycota</taxon>
        <taxon>Pezizomycotina</taxon>
        <taxon>Sordariomycetes</taxon>
        <taxon>Hypocreomycetidae</taxon>
        <taxon>Glomerellales</taxon>
        <taxon>Glomerellaceae</taxon>
        <taxon>Colletotrichum</taxon>
        <taxon>Colletotrichum orbiculare species complex</taxon>
    </lineage>
</organism>
<evidence type="ECO:0000256" key="1">
    <source>
        <dbReference type="SAM" id="MobiDB-lite"/>
    </source>
</evidence>
<reference evidence="4 5" key="1">
    <citation type="submission" date="2018-12" db="EMBL/GenBank/DDBJ databases">
        <title>Genome sequence and assembly of Colletotrichum trifolii.</title>
        <authorList>
            <person name="Gan P."/>
            <person name="Shirasu K."/>
        </authorList>
    </citation>
    <scope>NUCLEOTIDE SEQUENCE [LARGE SCALE GENOMIC DNA]</scope>
    <source>
        <strain evidence="4 5">543-2</strain>
    </source>
</reference>
<dbReference type="PROSITE" id="PS50213">
    <property type="entry name" value="FAS1"/>
    <property type="match status" value="2"/>
</dbReference>
<keyword evidence="2" id="KW-0732">Signal</keyword>
<dbReference type="GO" id="GO:0000329">
    <property type="term" value="C:fungal-type vacuole membrane"/>
    <property type="evidence" value="ECO:0007669"/>
    <property type="project" value="TreeGrafter"/>
</dbReference>
<proteinExistence type="predicted"/>
<evidence type="ECO:0000313" key="4">
    <source>
        <dbReference type="EMBL" id="TDZ74853.1"/>
    </source>
</evidence>
<keyword evidence="5" id="KW-1185">Reference proteome</keyword>
<dbReference type="Proteomes" id="UP000295703">
    <property type="component" value="Unassembled WGS sequence"/>
</dbReference>
<feature type="region of interest" description="Disordered" evidence="1">
    <location>
        <begin position="356"/>
        <end position="380"/>
    </location>
</feature>
<dbReference type="PANTHER" id="PTHR10900:SF77">
    <property type="entry name" value="FI19380P1"/>
    <property type="match status" value="1"/>
</dbReference>
<accession>A0A4R8RV84</accession>
<dbReference type="InterPro" id="IPR000782">
    <property type="entry name" value="FAS1_domain"/>
</dbReference>
<dbReference type="InterPro" id="IPR036378">
    <property type="entry name" value="FAS1_dom_sf"/>
</dbReference>
<dbReference type="EMBL" id="RYZW01000002">
    <property type="protein sequence ID" value="TDZ74853.1"/>
    <property type="molecule type" value="Genomic_DNA"/>
</dbReference>
<dbReference type="STRING" id="5466.A0A4R8RV84"/>
<feature type="chain" id="PRO_5020572864" evidence="2">
    <location>
        <begin position="26"/>
        <end position="402"/>
    </location>
</feature>
<name>A0A4R8RV84_COLTR</name>
<sequence>MLASIVPAAVLGLLAASTFPRQAIAQETVPDLGEVLQSNKNLSTYYNLMKKYPEVLFKLPNYDGVTIIAPSNSAFENIPGTQLNAIWNESDPSIAIPLLEYHILQGTWITGAISPGPSHLLPSLLQDPDWTNVTRGQNVLVNKQPGDVIVFTSGEGIRTTQVTGDIRFAGGYVQVVDNLMVPPSRLENTTDAFKLSAFLGALYASDLLESLSSKQNVTIFAPRNEAFQRVAGSLDKLDTDAVKKFLDYHVIPGRILLSSDLSGQNLTTQGSHNLRVIRSGNNLFLNSAQVVQPDILIANGIMHIIDDVLNPDVPSATPNPEAATQAPAFPESTASGLPFTNAIPCTVSCPATTVSSGTLTATTRSPTAPVSTTTSTDAAAPRRTGHKAGIAIGLVAGLAALA</sequence>
<comment type="caution">
    <text evidence="4">The sequence shown here is derived from an EMBL/GenBank/DDBJ whole genome shotgun (WGS) entry which is preliminary data.</text>
</comment>
<dbReference type="GO" id="GO:0016236">
    <property type="term" value="P:macroautophagy"/>
    <property type="evidence" value="ECO:0007669"/>
    <property type="project" value="TreeGrafter"/>
</dbReference>
<feature type="signal peptide" evidence="2">
    <location>
        <begin position="1"/>
        <end position="25"/>
    </location>
</feature>
<evidence type="ECO:0000259" key="3">
    <source>
        <dbReference type="PROSITE" id="PS50213"/>
    </source>
</evidence>
<dbReference type="SUPFAM" id="SSF82153">
    <property type="entry name" value="FAS1 domain"/>
    <property type="match status" value="2"/>
</dbReference>
<protein>
    <submittedName>
        <fullName evidence="4">Fasciclin-like arabinogalactan protein</fullName>
    </submittedName>
</protein>
<evidence type="ECO:0000256" key="2">
    <source>
        <dbReference type="SAM" id="SignalP"/>
    </source>
</evidence>
<dbReference type="InterPro" id="IPR050904">
    <property type="entry name" value="Adhesion/Biosynth-related"/>
</dbReference>
<feature type="domain" description="FAS1" evidence="3">
    <location>
        <begin position="182"/>
        <end position="309"/>
    </location>
</feature>
<dbReference type="Pfam" id="PF02469">
    <property type="entry name" value="Fasciclin"/>
    <property type="match status" value="2"/>
</dbReference>
<dbReference type="AlphaFoldDB" id="A0A4R8RV84"/>
<dbReference type="PANTHER" id="PTHR10900">
    <property type="entry name" value="PERIOSTIN-RELATED"/>
    <property type="match status" value="1"/>
</dbReference>
<dbReference type="SMART" id="SM00554">
    <property type="entry name" value="FAS1"/>
    <property type="match status" value="2"/>
</dbReference>
<gene>
    <name evidence="4" type="ORF">CTRI78_v000256</name>
</gene>
<dbReference type="Gene3D" id="2.30.180.10">
    <property type="entry name" value="FAS1 domain"/>
    <property type="match status" value="2"/>
</dbReference>
<feature type="domain" description="FAS1" evidence="3">
    <location>
        <begin position="29"/>
        <end position="180"/>
    </location>
</feature>
<evidence type="ECO:0000313" key="5">
    <source>
        <dbReference type="Proteomes" id="UP000295703"/>
    </source>
</evidence>